<dbReference type="Pfam" id="PF00512">
    <property type="entry name" value="HisKA"/>
    <property type="match status" value="1"/>
</dbReference>
<dbReference type="EC" id="2.7.13.3" evidence="3"/>
<dbReference type="InterPro" id="IPR003594">
    <property type="entry name" value="HATPase_dom"/>
</dbReference>
<dbReference type="GO" id="GO:0000155">
    <property type="term" value="F:phosphorelay sensor kinase activity"/>
    <property type="evidence" value="ECO:0007669"/>
    <property type="project" value="InterPro"/>
</dbReference>
<sequence length="646" mass="68772">MSVQRRLHLGFAALLLLFAAFLVVQFAVGGRLRSDHEDATARIAAAERANDRVLQRMTDAETGVRGYQLTGDRSFLEPYQNSRSATLAALDEVVAGTRDAGVRRMAGQEGAVVGRWLEQYAEVVVASDQPGATVSLAARGKQMFDELRLVHEAVDEGIAAELRAEERSWVTVQRLVNGGSVILVAAILVLAYLVASTGHRKLFAPLDRLGRTIRRLAEGDRSARAEPVEAVELRTVVDALNDLAAQTEELLAGEQARADRAGLRQAVAAELQDVRDPTVAAHRIAELIGVAVSDGGSGSVHCALVIPGTGAVQVQWPEGTRPLSEAVAGKLLAGGPGRVLTFDDGAIGVTIGGDADCEAGFLLVSRPGQRTWADGERRLLVGTAGALERVLRQLTLQHRQTRLITELRMLDHRKDVFIQTVTHELRTPLTSILGYTEMLTEDTGDLSPVQQRSLSAITRNAHRLHETIADLVLLDRPDAAGFPAAPLDLGELAAMVHTELENAARAKNLSVGFEAEPCWVLGDRTQLQRALRKLMENAIKFTPSGGSVRCELTTGADGRSVSVSVTDTGIGIPAEDVPGLFTPFHRAGNAMDQAVQGPGLGLAIVRDIVSDHGGTVAVQSVVGRGSTFTITLPAVTAPIPESVPVG</sequence>
<evidence type="ECO:0000256" key="6">
    <source>
        <dbReference type="ARBA" id="ARBA00022692"/>
    </source>
</evidence>
<feature type="transmembrane region" description="Helical" evidence="13">
    <location>
        <begin position="175"/>
        <end position="195"/>
    </location>
</feature>
<dbReference type="SUPFAM" id="SSF47384">
    <property type="entry name" value="Homodimeric domain of signal transducing histidine kinase"/>
    <property type="match status" value="1"/>
</dbReference>
<dbReference type="InterPro" id="IPR036890">
    <property type="entry name" value="HATPase_C_sf"/>
</dbReference>
<evidence type="ECO:0000256" key="5">
    <source>
        <dbReference type="ARBA" id="ARBA00022679"/>
    </source>
</evidence>
<organism evidence="16 17">
    <name type="scientific">Actinoplanes missouriensis (strain ATCC 14538 / DSM 43046 / CBS 188.64 / JCM 3121 / NBRC 102363 / NCIMB 12654 / NRRL B-3342 / UNCC 431)</name>
    <dbReference type="NCBI Taxonomy" id="512565"/>
    <lineage>
        <taxon>Bacteria</taxon>
        <taxon>Bacillati</taxon>
        <taxon>Actinomycetota</taxon>
        <taxon>Actinomycetes</taxon>
        <taxon>Micromonosporales</taxon>
        <taxon>Micromonosporaceae</taxon>
        <taxon>Actinoplanes</taxon>
    </lineage>
</organism>
<evidence type="ECO:0000259" key="15">
    <source>
        <dbReference type="PROSITE" id="PS50885"/>
    </source>
</evidence>
<dbReference type="Proteomes" id="UP000007882">
    <property type="component" value="Chromosome"/>
</dbReference>
<evidence type="ECO:0000256" key="11">
    <source>
        <dbReference type="ARBA" id="ARBA00023012"/>
    </source>
</evidence>
<keyword evidence="6 13" id="KW-0812">Transmembrane</keyword>
<dbReference type="GO" id="GO:0005524">
    <property type="term" value="F:ATP binding"/>
    <property type="evidence" value="ECO:0007669"/>
    <property type="project" value="UniProtKB-KW"/>
</dbReference>
<dbReference type="SUPFAM" id="SSF55874">
    <property type="entry name" value="ATPase domain of HSP90 chaperone/DNA topoisomerase II/histidine kinase"/>
    <property type="match status" value="1"/>
</dbReference>
<evidence type="ECO:0000259" key="14">
    <source>
        <dbReference type="PROSITE" id="PS50109"/>
    </source>
</evidence>
<dbReference type="AlphaFoldDB" id="I0HAY3"/>
<dbReference type="InterPro" id="IPR050351">
    <property type="entry name" value="BphY/WalK/GraS-like"/>
</dbReference>
<dbReference type="GO" id="GO:0007234">
    <property type="term" value="P:osmosensory signaling via phosphorelay pathway"/>
    <property type="evidence" value="ECO:0007669"/>
    <property type="project" value="TreeGrafter"/>
</dbReference>
<dbReference type="Pfam" id="PF00672">
    <property type="entry name" value="HAMP"/>
    <property type="match status" value="1"/>
</dbReference>
<dbReference type="CDD" id="cd00075">
    <property type="entry name" value="HATPase"/>
    <property type="match status" value="1"/>
</dbReference>
<dbReference type="CDD" id="cd19410">
    <property type="entry name" value="HK9-like_sensor"/>
    <property type="match status" value="1"/>
</dbReference>
<dbReference type="InterPro" id="IPR004358">
    <property type="entry name" value="Sig_transdc_His_kin-like_C"/>
</dbReference>
<keyword evidence="17" id="KW-1185">Reference proteome</keyword>
<dbReference type="OrthoDB" id="9757990at2"/>
<dbReference type="InterPro" id="IPR005467">
    <property type="entry name" value="His_kinase_dom"/>
</dbReference>
<feature type="domain" description="Histidine kinase" evidence="14">
    <location>
        <begin position="420"/>
        <end position="636"/>
    </location>
</feature>
<dbReference type="GO" id="GO:0000156">
    <property type="term" value="F:phosphorelay response regulator activity"/>
    <property type="evidence" value="ECO:0007669"/>
    <property type="project" value="TreeGrafter"/>
</dbReference>
<accession>I0HAY3</accession>
<dbReference type="SMART" id="SM00388">
    <property type="entry name" value="HisKA"/>
    <property type="match status" value="1"/>
</dbReference>
<keyword evidence="11" id="KW-0902">Two-component regulatory system</keyword>
<evidence type="ECO:0000256" key="13">
    <source>
        <dbReference type="SAM" id="Phobius"/>
    </source>
</evidence>
<keyword evidence="13" id="KW-0472">Membrane</keyword>
<dbReference type="eggNOG" id="COG5002">
    <property type="taxonomic scope" value="Bacteria"/>
</dbReference>
<dbReference type="InterPro" id="IPR003661">
    <property type="entry name" value="HisK_dim/P_dom"/>
</dbReference>
<dbReference type="CDD" id="cd00082">
    <property type="entry name" value="HisKA"/>
    <property type="match status" value="1"/>
</dbReference>
<comment type="subcellular location">
    <subcellularLocation>
        <location evidence="2">Cell membrane</location>
    </subcellularLocation>
</comment>
<evidence type="ECO:0000256" key="10">
    <source>
        <dbReference type="ARBA" id="ARBA00022989"/>
    </source>
</evidence>
<dbReference type="Gene3D" id="3.30.565.10">
    <property type="entry name" value="Histidine kinase-like ATPase, C-terminal domain"/>
    <property type="match status" value="1"/>
</dbReference>
<gene>
    <name evidence="16" type="ordered locus">AMIS_49500</name>
</gene>
<keyword evidence="8 16" id="KW-0418">Kinase</keyword>
<evidence type="ECO:0000256" key="2">
    <source>
        <dbReference type="ARBA" id="ARBA00004236"/>
    </source>
</evidence>
<dbReference type="STRING" id="512565.AMIS_49500"/>
<evidence type="ECO:0000256" key="3">
    <source>
        <dbReference type="ARBA" id="ARBA00012438"/>
    </source>
</evidence>
<dbReference type="PANTHER" id="PTHR42878">
    <property type="entry name" value="TWO-COMPONENT HISTIDINE KINASE"/>
    <property type="match status" value="1"/>
</dbReference>
<evidence type="ECO:0000256" key="4">
    <source>
        <dbReference type="ARBA" id="ARBA00022553"/>
    </source>
</evidence>
<proteinExistence type="predicted"/>
<dbReference type="PANTHER" id="PTHR42878:SF7">
    <property type="entry name" value="SENSOR HISTIDINE KINASE GLRK"/>
    <property type="match status" value="1"/>
</dbReference>
<name>I0HAY3_ACTM4</name>
<evidence type="ECO:0000256" key="7">
    <source>
        <dbReference type="ARBA" id="ARBA00022741"/>
    </source>
</evidence>
<keyword evidence="5" id="KW-0808">Transferase</keyword>
<dbReference type="InterPro" id="IPR007891">
    <property type="entry name" value="CHASE3"/>
</dbReference>
<evidence type="ECO:0000313" key="17">
    <source>
        <dbReference type="Proteomes" id="UP000007882"/>
    </source>
</evidence>
<dbReference type="Pfam" id="PF05227">
    <property type="entry name" value="CHASE3"/>
    <property type="match status" value="1"/>
</dbReference>
<dbReference type="PROSITE" id="PS50109">
    <property type="entry name" value="HIS_KIN"/>
    <property type="match status" value="1"/>
</dbReference>
<feature type="domain" description="HAMP" evidence="15">
    <location>
        <begin position="200"/>
        <end position="252"/>
    </location>
</feature>
<evidence type="ECO:0000256" key="9">
    <source>
        <dbReference type="ARBA" id="ARBA00022840"/>
    </source>
</evidence>
<dbReference type="SMART" id="SM00387">
    <property type="entry name" value="HATPase_c"/>
    <property type="match status" value="1"/>
</dbReference>
<keyword evidence="7" id="KW-0547">Nucleotide-binding</keyword>
<dbReference type="InterPro" id="IPR036097">
    <property type="entry name" value="HisK_dim/P_sf"/>
</dbReference>
<evidence type="ECO:0000313" key="16">
    <source>
        <dbReference type="EMBL" id="BAL90170.1"/>
    </source>
</evidence>
<dbReference type="KEGG" id="ams:AMIS_49500"/>
<dbReference type="Pfam" id="PF02518">
    <property type="entry name" value="HATPase_c"/>
    <property type="match status" value="1"/>
</dbReference>
<dbReference type="EMBL" id="AP012319">
    <property type="protein sequence ID" value="BAL90170.1"/>
    <property type="molecule type" value="Genomic_DNA"/>
</dbReference>
<dbReference type="GO" id="GO:0030295">
    <property type="term" value="F:protein kinase activator activity"/>
    <property type="evidence" value="ECO:0007669"/>
    <property type="project" value="TreeGrafter"/>
</dbReference>
<dbReference type="PRINTS" id="PR00344">
    <property type="entry name" value="BCTRLSENSOR"/>
</dbReference>
<dbReference type="FunFam" id="3.30.565.10:FF:000006">
    <property type="entry name" value="Sensor histidine kinase WalK"/>
    <property type="match status" value="1"/>
</dbReference>
<evidence type="ECO:0000256" key="8">
    <source>
        <dbReference type="ARBA" id="ARBA00022777"/>
    </source>
</evidence>
<keyword evidence="9" id="KW-0067">ATP-binding</keyword>
<dbReference type="Gene3D" id="6.10.340.10">
    <property type="match status" value="1"/>
</dbReference>
<reference evidence="16 17" key="1">
    <citation type="submission" date="2012-02" db="EMBL/GenBank/DDBJ databases">
        <title>Complete genome sequence of Actinoplanes missouriensis 431 (= NBRC 102363).</title>
        <authorList>
            <person name="Ohnishi Y."/>
            <person name="Ishikawa J."/>
            <person name="Sekine M."/>
            <person name="Hosoyama A."/>
            <person name="Harada T."/>
            <person name="Narita H."/>
            <person name="Hata T."/>
            <person name="Konno Y."/>
            <person name="Tutikane K."/>
            <person name="Fujita N."/>
            <person name="Horinouchi S."/>
            <person name="Hayakawa M."/>
        </authorList>
    </citation>
    <scope>NUCLEOTIDE SEQUENCE [LARGE SCALE GENOMIC DNA]</scope>
    <source>
        <strain evidence="17">ATCC 14538 / DSM 43046 / CBS 188.64 / JCM 3121 / NBRC 102363 / NCIMB 12654 / NRRL B-3342 / UNCC 431</strain>
    </source>
</reference>
<dbReference type="PATRIC" id="fig|512565.3.peg.4941"/>
<keyword evidence="4" id="KW-0597">Phosphoprotein</keyword>
<evidence type="ECO:0000256" key="12">
    <source>
        <dbReference type="ARBA" id="ARBA00039401"/>
    </source>
</evidence>
<dbReference type="HOGENOM" id="CLU_000445_89_23_11"/>
<evidence type="ECO:0000256" key="1">
    <source>
        <dbReference type="ARBA" id="ARBA00000085"/>
    </source>
</evidence>
<dbReference type="SMART" id="SM00304">
    <property type="entry name" value="HAMP"/>
    <property type="match status" value="1"/>
</dbReference>
<keyword evidence="10 13" id="KW-1133">Transmembrane helix</keyword>
<dbReference type="RefSeq" id="WP_014445059.1">
    <property type="nucleotide sequence ID" value="NC_017093.1"/>
</dbReference>
<dbReference type="InterPro" id="IPR003660">
    <property type="entry name" value="HAMP_dom"/>
</dbReference>
<protein>
    <recommendedName>
        <fullName evidence="12">Sensor-like histidine kinase SenX3</fullName>
        <ecNumber evidence="3">2.7.13.3</ecNumber>
    </recommendedName>
</protein>
<dbReference type="GO" id="GO:0005886">
    <property type="term" value="C:plasma membrane"/>
    <property type="evidence" value="ECO:0007669"/>
    <property type="project" value="UniProtKB-SubCell"/>
</dbReference>
<comment type="catalytic activity">
    <reaction evidence="1">
        <text>ATP + protein L-histidine = ADP + protein N-phospho-L-histidine.</text>
        <dbReference type="EC" id="2.7.13.3"/>
    </reaction>
</comment>
<dbReference type="PROSITE" id="PS50885">
    <property type="entry name" value="HAMP"/>
    <property type="match status" value="1"/>
</dbReference>
<dbReference type="Gene3D" id="1.10.287.130">
    <property type="match status" value="1"/>
</dbReference>